<dbReference type="OrthoDB" id="2381171at2"/>
<proteinExistence type="predicted"/>
<dbReference type="EMBL" id="QJVJ01000002">
    <property type="protein sequence ID" value="PYI56434.1"/>
    <property type="molecule type" value="Genomic_DNA"/>
</dbReference>
<name>A0A2V5KDU4_9BACL</name>
<protein>
    <submittedName>
        <fullName evidence="2">DUF4178 domain-containing protein</fullName>
    </submittedName>
</protein>
<dbReference type="InterPro" id="IPR025235">
    <property type="entry name" value="DUF4178"/>
</dbReference>
<organism evidence="2 3">
    <name type="scientific">Paenibacillus flagellatus</name>
    <dbReference type="NCBI Taxonomy" id="2211139"/>
    <lineage>
        <taxon>Bacteria</taxon>
        <taxon>Bacillati</taxon>
        <taxon>Bacillota</taxon>
        <taxon>Bacilli</taxon>
        <taxon>Bacillales</taxon>
        <taxon>Paenibacillaceae</taxon>
        <taxon>Paenibacillus</taxon>
    </lineage>
</organism>
<accession>A0A2V5KDU4</accession>
<reference evidence="2 3" key="1">
    <citation type="submission" date="2018-05" db="EMBL/GenBank/DDBJ databases">
        <title>Paenibacillus flagellatus sp. nov., isolated from selenium mineral soil.</title>
        <authorList>
            <person name="Dai X."/>
        </authorList>
    </citation>
    <scope>NUCLEOTIDE SEQUENCE [LARGE SCALE GENOMIC DNA]</scope>
    <source>
        <strain evidence="2 3">DXL2</strain>
    </source>
</reference>
<gene>
    <name evidence="2" type="ORF">DLM86_05510</name>
</gene>
<dbReference type="RefSeq" id="WP_110838960.1">
    <property type="nucleotide sequence ID" value="NZ_QJVJ01000002.1"/>
</dbReference>
<evidence type="ECO:0000313" key="2">
    <source>
        <dbReference type="EMBL" id="PYI56434.1"/>
    </source>
</evidence>
<dbReference type="AlphaFoldDB" id="A0A2V5KDU4"/>
<keyword evidence="3" id="KW-1185">Reference proteome</keyword>
<comment type="caution">
    <text evidence="2">The sequence shown here is derived from an EMBL/GenBank/DDBJ whole genome shotgun (WGS) entry which is preliminary data.</text>
</comment>
<feature type="domain" description="DUF4178" evidence="1">
    <location>
        <begin position="34"/>
        <end position="169"/>
    </location>
</feature>
<dbReference type="Pfam" id="PF13785">
    <property type="entry name" value="DUF4178"/>
    <property type="match status" value="1"/>
</dbReference>
<sequence length="180" mass="20639">MSIFKRIGNIIRSRKEPQQPSPQSTIHPLEGASVGDIAQVDLEEYVISGKVAYSDPGYAPHRYAYYLQSGRDIHCLLVEKGRSYDCFMCRFLEGGLDDPSDVPTRLDVDGNVTYELEHHRTDRTQTQGNTDFRSGDQVMVWRYFADQTRHFFLQWQDGKFIAMEGTRIPSGEVKIMKSKP</sequence>
<dbReference type="Proteomes" id="UP000247476">
    <property type="component" value="Unassembled WGS sequence"/>
</dbReference>
<evidence type="ECO:0000313" key="3">
    <source>
        <dbReference type="Proteomes" id="UP000247476"/>
    </source>
</evidence>
<evidence type="ECO:0000259" key="1">
    <source>
        <dbReference type="Pfam" id="PF13785"/>
    </source>
</evidence>